<feature type="domain" description="DUF4585" evidence="3">
    <location>
        <begin position="1115"/>
        <end position="1168"/>
    </location>
</feature>
<reference evidence="4" key="2">
    <citation type="submission" date="2025-09" db="UniProtKB">
        <authorList>
            <consortium name="Ensembl"/>
        </authorList>
    </citation>
    <scope>IDENTIFICATION</scope>
</reference>
<feature type="compositionally biased region" description="Low complexity" evidence="2">
    <location>
        <begin position="1011"/>
        <end position="1022"/>
    </location>
</feature>
<dbReference type="Pfam" id="PF15232">
    <property type="entry name" value="DUF4585"/>
    <property type="match status" value="1"/>
</dbReference>
<dbReference type="Ensembl" id="ENSFHET00000009820.1">
    <property type="protein sequence ID" value="ENSFHEP00000023627.1"/>
    <property type="gene ID" value="ENSFHEG00000004763.1"/>
</dbReference>
<feature type="compositionally biased region" description="Polar residues" evidence="2">
    <location>
        <begin position="811"/>
        <end position="828"/>
    </location>
</feature>
<dbReference type="Proteomes" id="UP000265000">
    <property type="component" value="Unplaced"/>
</dbReference>
<evidence type="ECO:0000256" key="1">
    <source>
        <dbReference type="SAM" id="Coils"/>
    </source>
</evidence>
<feature type="compositionally biased region" description="Basic and acidic residues" evidence="2">
    <location>
        <begin position="829"/>
        <end position="851"/>
    </location>
</feature>
<feature type="region of interest" description="Disordered" evidence="2">
    <location>
        <begin position="499"/>
        <end position="531"/>
    </location>
</feature>
<organism evidence="4 5">
    <name type="scientific">Fundulus heteroclitus</name>
    <name type="common">Killifish</name>
    <name type="synonym">Mummichog</name>
    <dbReference type="NCBI Taxonomy" id="8078"/>
    <lineage>
        <taxon>Eukaryota</taxon>
        <taxon>Metazoa</taxon>
        <taxon>Chordata</taxon>
        <taxon>Craniata</taxon>
        <taxon>Vertebrata</taxon>
        <taxon>Euteleostomi</taxon>
        <taxon>Actinopterygii</taxon>
        <taxon>Neopterygii</taxon>
        <taxon>Teleostei</taxon>
        <taxon>Neoteleostei</taxon>
        <taxon>Acanthomorphata</taxon>
        <taxon>Ovalentaria</taxon>
        <taxon>Atherinomorphae</taxon>
        <taxon>Cyprinodontiformes</taxon>
        <taxon>Fundulidae</taxon>
        <taxon>Fundulus</taxon>
    </lineage>
</organism>
<proteinExistence type="predicted"/>
<dbReference type="GO" id="GO:0070886">
    <property type="term" value="P:positive regulation of calcineurin-NFAT signaling cascade"/>
    <property type="evidence" value="ECO:0007669"/>
    <property type="project" value="TreeGrafter"/>
</dbReference>
<evidence type="ECO:0000313" key="5">
    <source>
        <dbReference type="Proteomes" id="UP000265000"/>
    </source>
</evidence>
<feature type="region of interest" description="Disordered" evidence="2">
    <location>
        <begin position="433"/>
        <end position="475"/>
    </location>
</feature>
<dbReference type="InterPro" id="IPR052303">
    <property type="entry name" value="CEFIP"/>
</dbReference>
<feature type="region of interest" description="Disordered" evidence="2">
    <location>
        <begin position="550"/>
        <end position="633"/>
    </location>
</feature>
<keyword evidence="5" id="KW-1185">Reference proteome</keyword>
<feature type="region of interest" description="Disordered" evidence="2">
    <location>
        <begin position="325"/>
        <end position="368"/>
    </location>
</feature>
<dbReference type="GeneTree" id="ENSGT00730000111333"/>
<feature type="region of interest" description="Disordered" evidence="2">
    <location>
        <begin position="1094"/>
        <end position="1116"/>
    </location>
</feature>
<evidence type="ECO:0000259" key="3">
    <source>
        <dbReference type="Pfam" id="PF15232"/>
    </source>
</evidence>
<feature type="region of interest" description="Disordered" evidence="2">
    <location>
        <begin position="944"/>
        <end position="977"/>
    </location>
</feature>
<keyword evidence="1" id="KW-0175">Coiled coil</keyword>
<dbReference type="PANTHER" id="PTHR33775">
    <property type="entry name" value="CARDIAC-ENRICHED FHL2-INTERACTING PROTEIN-RELATED"/>
    <property type="match status" value="1"/>
</dbReference>
<feature type="compositionally biased region" description="Basic and acidic residues" evidence="2">
    <location>
        <begin position="611"/>
        <end position="630"/>
    </location>
</feature>
<sequence>TSSRHRKHSDGGFSDTSSGGSFLDETDREVSNLTDRAFRSLCIGDEAVYNDSDLSWSSPSAQSDRQLAFCRDSEEREREDRKRSAQEDFNLRVQRYEQDWITGGTYGAAIHRDQQWGAYGERTQGTVSATFQHSLVETSQLDTSLREKELSFLSNGTTELSSQQHRSHSRVSSLIRAYGPDGHRDGGGTVDKIRERDGGTSWDKSALMSIQRELSEFSYQQNFNSHHFHPAGPFSCQDANFYSSESQTLAQISHGFMRSSHIKHSMSSQANCSSNFFIHSEFSPFKLWRDYNRFPFQQAQASAFMHYSEFPKWYRTPMYNEPSLENQAHSHQRDARNSRNYQGQPVPLTAPRSVSTSSQVQRASAVEKRKDTISSVKALQQKVKMMSEQDLTNEQGVFGRNESWVHSSNNALSLETNCVGSNAANPFRAGQELTPSVHQHQDAETSRLHQHEVSPQPVEHAPVRAESRGATPDIRRSSYRARATSLLFNLKDNRKRVKSTYSPTKFKGLDTPEKTQQSSVQEPPENAFTDSDVQGLQPEALRRTNAAVNQYQPPGPSITPQTSHPVRMNTTQHPENTANHMKVEDVREATDEKDPSPARQIYLEKASSSTRAEKAKLEENLEKKEPKQSKTENLLSAKLSAKVAATQQVRQEPDRVEQVKTELAKARAELAKIKEKMRGEQKEKVRNILFSKEEATWKSIDPIDTNTGRNVGSINQSHPAEMQTHAVADDYQRLREKYGFTQAASANSTKASENVPSNDLNNTGVGTGNKSIEEPCLKDLFFTSGTDDKVGVRGFKGSEEKGSPCDHNKSLNEPQFSGSHCLHTNSYDKASRENVVKKGKDNSGQRTDVIKDTASLQKDSATVKQERKSNDQRIGTGKDTPPSALPQKAKAQTKQEILTSKIKAHAEKEISAIKEKGFALPEGFIGKGSTKLFTCGQSVNVRQRPSLQEVPKSANKITPKHQVEPPGAEKEAAERSRSVISNMSEDVESFATSAADLTDLHGQFDLDRPESACSFSSDASRSLGKPPVVPPKSEKALRRAQRLTSRRIRKELSKAAAGGPVGVGKEPLASCRLCCVPPCFRPCFQTRRPSNRRSRILFSHSPSCPPPGPSSDTSYPLTQRKVLQDLGSGQYFVVDVPVQVKTKTFFDPETGKYVQLNVRQTAPSISQPPLQQAYQQPQVPPQMPLASVASVASKPFRFYQGYHDSSQHYQTAVVNPAPPSSSAVPAAPHQNPQTSREAHSYGNPVPGVDQNSEGRRYSPEKAPYMDTVSDVTKTHNLVNSAQETSDPFLDCDTDSQLGRSSVCENERSANSEYQPRDIIAISELEDFMEVSDW</sequence>
<feature type="compositionally biased region" description="Basic and acidic residues" evidence="2">
    <location>
        <begin position="439"/>
        <end position="452"/>
    </location>
</feature>
<dbReference type="GO" id="GO:0030018">
    <property type="term" value="C:Z disc"/>
    <property type="evidence" value="ECO:0007669"/>
    <property type="project" value="TreeGrafter"/>
</dbReference>
<feature type="compositionally biased region" description="Basic and acidic residues" evidence="2">
    <location>
        <begin position="581"/>
        <end position="596"/>
    </location>
</feature>
<name>A0A3Q2QBP1_FUNHE</name>
<feature type="region of interest" description="Disordered" evidence="2">
    <location>
        <begin position="744"/>
        <end position="769"/>
    </location>
</feature>
<evidence type="ECO:0000313" key="4">
    <source>
        <dbReference type="Ensembl" id="ENSFHEP00000023627.1"/>
    </source>
</evidence>
<feature type="compositionally biased region" description="Polar residues" evidence="2">
    <location>
        <begin position="352"/>
        <end position="362"/>
    </location>
</feature>
<feature type="region of interest" description="Disordered" evidence="2">
    <location>
        <begin position="1011"/>
        <end position="1042"/>
    </location>
</feature>
<dbReference type="InterPro" id="IPR027838">
    <property type="entry name" value="DUF4585"/>
</dbReference>
<feature type="compositionally biased region" description="Low complexity" evidence="2">
    <location>
        <begin position="1212"/>
        <end position="1228"/>
    </location>
</feature>
<feature type="compositionally biased region" description="Low complexity" evidence="2">
    <location>
        <begin position="11"/>
        <end position="22"/>
    </location>
</feature>
<feature type="region of interest" description="Disordered" evidence="2">
    <location>
        <begin position="789"/>
        <end position="894"/>
    </location>
</feature>
<feature type="compositionally biased region" description="Polar residues" evidence="2">
    <location>
        <begin position="854"/>
        <end position="863"/>
    </location>
</feature>
<evidence type="ECO:0000256" key="2">
    <source>
        <dbReference type="SAM" id="MobiDB-lite"/>
    </source>
</evidence>
<protein>
    <submittedName>
        <fullName evidence="4">Uncharacterized LOC110366468</fullName>
    </submittedName>
</protein>
<dbReference type="PANTHER" id="PTHR33775:SF2">
    <property type="entry name" value="CARDIAC-ENRICHED FHL2-INTERACTING PROTEIN"/>
    <property type="match status" value="1"/>
</dbReference>
<feature type="region of interest" description="Disordered" evidence="2">
    <location>
        <begin position="1"/>
        <end position="26"/>
    </location>
</feature>
<feature type="compositionally biased region" description="Basic and acidic residues" evidence="2">
    <location>
        <begin position="789"/>
        <end position="810"/>
    </location>
</feature>
<feature type="compositionally biased region" description="Basic and acidic residues" evidence="2">
    <location>
        <begin position="181"/>
        <end position="197"/>
    </location>
</feature>
<feature type="region of interest" description="Disordered" evidence="2">
    <location>
        <begin position="176"/>
        <end position="197"/>
    </location>
</feature>
<feature type="compositionally biased region" description="Polar residues" evidence="2">
    <location>
        <begin position="550"/>
        <end position="579"/>
    </location>
</feature>
<feature type="coiled-coil region" evidence="1">
    <location>
        <begin position="656"/>
        <end position="683"/>
    </location>
</feature>
<accession>A0A3Q2QBP1</accession>
<reference evidence="4" key="1">
    <citation type="submission" date="2025-08" db="UniProtKB">
        <authorList>
            <consortium name="Ensembl"/>
        </authorList>
    </citation>
    <scope>IDENTIFICATION</scope>
</reference>
<feature type="compositionally biased region" description="Basic and acidic residues" evidence="2">
    <location>
        <begin position="961"/>
        <end position="977"/>
    </location>
</feature>
<feature type="region of interest" description="Disordered" evidence="2">
    <location>
        <begin position="1212"/>
        <end position="1257"/>
    </location>
</feature>